<dbReference type="Proteomes" id="UP000095472">
    <property type="component" value="Chromosome"/>
</dbReference>
<reference evidence="1 2" key="1">
    <citation type="journal article" date="2016" name="Genome Announc.">
        <title>Draft Genome Sequence of the Thermotolerant Cyanobacterium Desertifilum sp. IPPAS B-1220.</title>
        <authorList>
            <person name="Mironov K.S."/>
            <person name="Sinetova M.A."/>
            <person name="Bolatkhan K."/>
            <person name="Zayadan B.K."/>
            <person name="Ustinova V.V."/>
            <person name="Kupriyanova E.V."/>
            <person name="Skrypnik A.N."/>
            <person name="Gogoleva N.E."/>
            <person name="Gogolev Y.V."/>
            <person name="Los D.A."/>
        </authorList>
    </citation>
    <scope>NUCLEOTIDE SEQUENCE [LARGE SCALE GENOMIC DNA]</scope>
    <source>
        <strain evidence="1 2">IPPAS B-1220</strain>
    </source>
</reference>
<evidence type="ECO:0000313" key="2">
    <source>
        <dbReference type="Proteomes" id="UP000095472"/>
    </source>
</evidence>
<gene>
    <name evidence="1" type="ORF">BH720_001180</name>
</gene>
<sequence>MAQWQHLAEVRQNFNSADSVGNFTVFNIGGNHYRLITYIDYQYKKVFIRYVLTHKEYSEEKWKQDDWYQ</sequence>
<keyword evidence="2" id="KW-1185">Reference proteome</keyword>
<dbReference type="EMBL" id="CP182909">
    <property type="protein sequence ID" value="XPM64658.1"/>
    <property type="molecule type" value="Genomic_DNA"/>
</dbReference>
<name>A0ACD5GUS9_9CYAN</name>
<accession>A0ACD5GUS9</accession>
<proteinExistence type="predicted"/>
<evidence type="ECO:0000313" key="1">
    <source>
        <dbReference type="EMBL" id="XPM64658.1"/>
    </source>
</evidence>
<protein>
    <submittedName>
        <fullName evidence="1">Type II toxin-antitoxin system HigB family toxin</fullName>
    </submittedName>
</protein>
<organism evidence="1 2">
    <name type="scientific">Desertifilum tharense IPPAS B-1220</name>
    <dbReference type="NCBI Taxonomy" id="1781255"/>
    <lineage>
        <taxon>Bacteria</taxon>
        <taxon>Bacillati</taxon>
        <taxon>Cyanobacteriota</taxon>
        <taxon>Cyanophyceae</taxon>
        <taxon>Desertifilales</taxon>
        <taxon>Desertifilaceae</taxon>
        <taxon>Desertifilum</taxon>
    </lineage>
</organism>